<dbReference type="GO" id="GO:0016020">
    <property type="term" value="C:membrane"/>
    <property type="evidence" value="ECO:0007669"/>
    <property type="project" value="UniProtKB-SubCell"/>
</dbReference>
<evidence type="ECO:0000256" key="6">
    <source>
        <dbReference type="SAM" id="MobiDB-lite"/>
    </source>
</evidence>
<feature type="domain" description="Rhodopsin" evidence="8">
    <location>
        <begin position="29"/>
        <end position="269"/>
    </location>
</feature>
<evidence type="ECO:0000313" key="9">
    <source>
        <dbReference type="EMBL" id="CUS09409.1"/>
    </source>
</evidence>
<feature type="transmembrane region" description="Helical" evidence="7">
    <location>
        <begin position="16"/>
        <end position="36"/>
    </location>
</feature>
<proteinExistence type="inferred from homology"/>
<evidence type="ECO:0000256" key="4">
    <source>
        <dbReference type="ARBA" id="ARBA00023136"/>
    </source>
</evidence>
<feature type="transmembrane region" description="Helical" evidence="7">
    <location>
        <begin position="132"/>
        <end position="154"/>
    </location>
</feature>
<dbReference type="EMBL" id="LN891083">
    <property type="protein sequence ID" value="CUS09409.1"/>
    <property type="molecule type" value="Genomic_DNA"/>
</dbReference>
<feature type="region of interest" description="Disordered" evidence="6">
    <location>
        <begin position="334"/>
        <end position="355"/>
    </location>
</feature>
<evidence type="ECO:0000256" key="3">
    <source>
        <dbReference type="ARBA" id="ARBA00022989"/>
    </source>
</evidence>
<evidence type="ECO:0000256" key="1">
    <source>
        <dbReference type="ARBA" id="ARBA00004141"/>
    </source>
</evidence>
<dbReference type="InterPro" id="IPR052337">
    <property type="entry name" value="SAT4-like"/>
</dbReference>
<keyword evidence="10" id="KW-1185">Reference proteome</keyword>
<comment type="similarity">
    <text evidence="5">Belongs to the SAT4 family.</text>
</comment>
<accession>A0A292PPD5</accession>
<evidence type="ECO:0000313" key="10">
    <source>
        <dbReference type="Proteomes" id="UP001412239"/>
    </source>
</evidence>
<feature type="transmembrane region" description="Helical" evidence="7">
    <location>
        <begin position="97"/>
        <end position="120"/>
    </location>
</feature>
<keyword evidence="3 7" id="KW-1133">Transmembrane helix</keyword>
<dbReference type="InterPro" id="IPR049326">
    <property type="entry name" value="Rhodopsin_dom_fungi"/>
</dbReference>
<evidence type="ECO:0000256" key="5">
    <source>
        <dbReference type="ARBA" id="ARBA00038359"/>
    </source>
</evidence>
<evidence type="ECO:0000256" key="2">
    <source>
        <dbReference type="ARBA" id="ARBA00022692"/>
    </source>
</evidence>
<sequence length="374" mass="42088">MALTSPTPEQLTVESWSMYSVGILLIIGRIYSRCLILNGFRNLQTEDYLMIFNATMYTILMAAINVSGRTATNLMEPGTLETLTPEDIETRIYGSKIVILLEQAMLILIWGIKGCMILMYNRLTTRLQQQMLVRAVGGYIVVGFVSIELAWFLSCRPFNGYWALPVPMEQCATYQHYSIVQACFNISSDLMMLGIAIPLFLKARVPTKKKLILVGIFGCGIFVILAAILNKYYNFSNPFTTIYMLWYIREASTAVYVSNLPMLWPLFRRVFNIGSFQERSTPKYGSQPLSDMSKKKGTLTSLAGSEDRITREPALEIDQRISFTVEEYRREGKGGDVDVEMASKESQESIRSQGGYGRGVCAHNYKAEVSVGAP</sequence>
<dbReference type="PANTHER" id="PTHR33048">
    <property type="entry name" value="PTH11-LIKE INTEGRAL MEMBRANE PROTEIN (AFU_ORTHOLOGUE AFUA_5G11245)"/>
    <property type="match status" value="1"/>
</dbReference>
<evidence type="ECO:0000259" key="8">
    <source>
        <dbReference type="Pfam" id="PF20684"/>
    </source>
</evidence>
<protein>
    <recommendedName>
        <fullName evidence="8">Rhodopsin domain-containing protein</fullName>
    </recommendedName>
</protein>
<feature type="compositionally biased region" description="Basic and acidic residues" evidence="6">
    <location>
        <begin position="334"/>
        <end position="348"/>
    </location>
</feature>
<reference evidence="9" key="1">
    <citation type="submission" date="2015-10" db="EMBL/GenBank/DDBJ databases">
        <authorList>
            <person name="Regsiter A."/>
            <person name="william w."/>
        </authorList>
    </citation>
    <scope>NUCLEOTIDE SEQUENCE</scope>
    <source>
        <strain evidence="9">Montdore</strain>
    </source>
</reference>
<feature type="transmembrane region" description="Helical" evidence="7">
    <location>
        <begin position="48"/>
        <end position="68"/>
    </location>
</feature>
<gene>
    <name evidence="9" type="ORF">GSTUAT00006531001</name>
</gene>
<keyword evidence="2 7" id="KW-0812">Transmembrane</keyword>
<comment type="subcellular location">
    <subcellularLocation>
        <location evidence="1">Membrane</location>
        <topology evidence="1">Multi-pass membrane protein</topology>
    </subcellularLocation>
</comment>
<name>A0A292PPD5_9PEZI</name>
<feature type="transmembrane region" description="Helical" evidence="7">
    <location>
        <begin position="211"/>
        <end position="233"/>
    </location>
</feature>
<keyword evidence="4 7" id="KW-0472">Membrane</keyword>
<evidence type="ECO:0000256" key="7">
    <source>
        <dbReference type="SAM" id="Phobius"/>
    </source>
</evidence>
<dbReference type="Pfam" id="PF20684">
    <property type="entry name" value="Fung_rhodopsin"/>
    <property type="match status" value="1"/>
</dbReference>
<organism evidence="9 10">
    <name type="scientific">Tuber aestivum</name>
    <name type="common">summer truffle</name>
    <dbReference type="NCBI Taxonomy" id="59557"/>
    <lineage>
        <taxon>Eukaryota</taxon>
        <taxon>Fungi</taxon>
        <taxon>Dikarya</taxon>
        <taxon>Ascomycota</taxon>
        <taxon>Pezizomycotina</taxon>
        <taxon>Pezizomycetes</taxon>
        <taxon>Pezizales</taxon>
        <taxon>Tuberaceae</taxon>
        <taxon>Tuber</taxon>
    </lineage>
</organism>
<dbReference type="AlphaFoldDB" id="A0A292PPD5"/>
<dbReference type="PANTHER" id="PTHR33048:SF110">
    <property type="entry name" value="UBID FAMILY DECARBOXYLASE"/>
    <property type="match status" value="1"/>
</dbReference>
<feature type="transmembrane region" description="Helical" evidence="7">
    <location>
        <begin position="174"/>
        <end position="199"/>
    </location>
</feature>
<dbReference type="Proteomes" id="UP001412239">
    <property type="component" value="Unassembled WGS sequence"/>
</dbReference>
<feature type="transmembrane region" description="Helical" evidence="7">
    <location>
        <begin position="245"/>
        <end position="267"/>
    </location>
</feature>